<evidence type="ECO:0000256" key="9">
    <source>
        <dbReference type="PIRSR" id="PIRSR000447-1"/>
    </source>
</evidence>
<dbReference type="InterPro" id="IPR020841">
    <property type="entry name" value="PKS_Beta-ketoAc_synthase_dom"/>
</dbReference>
<dbReference type="EMBL" id="VXIV02001993">
    <property type="protein sequence ID" value="KAF6028041.1"/>
    <property type="molecule type" value="Genomic_DNA"/>
</dbReference>
<dbReference type="NCBIfam" id="NF005589">
    <property type="entry name" value="PRK07314.1"/>
    <property type="match status" value="1"/>
</dbReference>
<keyword evidence="3 8" id="KW-0808">Transferase</keyword>
<evidence type="ECO:0000256" key="7">
    <source>
        <dbReference type="ARBA" id="ARBA00023315"/>
    </source>
</evidence>
<evidence type="ECO:0000313" key="12">
    <source>
        <dbReference type="EMBL" id="KAF6028041.1"/>
    </source>
</evidence>
<evidence type="ECO:0000313" key="13">
    <source>
        <dbReference type="Proteomes" id="UP000593567"/>
    </source>
</evidence>
<gene>
    <name evidence="12" type="ORF">EB796_013628</name>
</gene>
<dbReference type="OrthoDB" id="5334845at2759"/>
<keyword evidence="5" id="KW-0443">Lipid metabolism</keyword>
<sequence length="427" mass="45148">MKSNRVVVTGIGIVSCLGSNLEKILYNVFKGYTGIKALELSSESAKESGGNLLPCRVAGVISESDLDLSKEFSKSDLREKSRPILLAVAAARRALSHSRLNTDQLSIAHRNGVSVGMGMPDLQEIYHTGQSLYNKGLRSLSPYFIPRNLVNMASGHISIETGFKGPNLSSSAACTTGLHSIGDAFRLVQRGDADVMICGSTEAPVCPLSIAGFSRMKALCTDSNEQPQLASRPFDKSRSGFVMSEGAAILILEEVNHALARGATIFGEILGYGLSGDAHHISSPSESGDGAFRCMESALLDSGLRPEDITYVNAHATSTPLGDAAESQAIDRLFGANQEPVDVSSVKGAFGHLLGAAGSLEAAITVLSCHHGKMPPTVNLKEPDVPGRFQHVTSADHVWSRSKRIAITNSFGFGGTNASLCISNFIT</sequence>
<comment type="similarity">
    <text evidence="1 8 10">Belongs to the thiolase-like superfamily. Beta-ketoacyl-ACP synthases family.</text>
</comment>
<feature type="active site" description="For beta-ketoacyl synthase activity" evidence="9">
    <location>
        <position position="174"/>
    </location>
</feature>
<dbReference type="PANTHER" id="PTHR11712:SF336">
    <property type="entry name" value="3-OXOACYL-[ACYL-CARRIER-PROTEIN] SYNTHASE, MITOCHONDRIAL"/>
    <property type="match status" value="1"/>
</dbReference>
<keyword evidence="2 8" id="KW-0444">Lipid biosynthesis</keyword>
<dbReference type="InterPro" id="IPR017568">
    <property type="entry name" value="3-oxoacyl-ACP_synth-2"/>
</dbReference>
<dbReference type="Gene3D" id="3.40.47.10">
    <property type="match status" value="2"/>
</dbReference>
<dbReference type="GO" id="GO:0006633">
    <property type="term" value="P:fatty acid biosynthetic process"/>
    <property type="evidence" value="ECO:0007669"/>
    <property type="project" value="UniProtKB-KW"/>
</dbReference>
<dbReference type="InterPro" id="IPR014030">
    <property type="entry name" value="Ketoacyl_synth_N"/>
</dbReference>
<evidence type="ECO:0000259" key="11">
    <source>
        <dbReference type="PROSITE" id="PS52004"/>
    </source>
</evidence>
<dbReference type="AlphaFoldDB" id="A0A7J7JQU0"/>
<feature type="domain" description="Ketosynthase family 3 (KS3)" evidence="11">
    <location>
        <begin position="3"/>
        <end position="424"/>
    </location>
</feature>
<dbReference type="InterPro" id="IPR016039">
    <property type="entry name" value="Thiolase-like"/>
</dbReference>
<keyword evidence="13" id="KW-1185">Reference proteome</keyword>
<evidence type="ECO:0000256" key="10">
    <source>
        <dbReference type="RuleBase" id="RU003694"/>
    </source>
</evidence>
<dbReference type="FunFam" id="3.40.47.10:FF:000018">
    <property type="entry name" value="3-oxoacyl-[acyl-carrier-protein] synthase 2"/>
    <property type="match status" value="1"/>
</dbReference>
<evidence type="ECO:0000256" key="4">
    <source>
        <dbReference type="ARBA" id="ARBA00022832"/>
    </source>
</evidence>
<dbReference type="InterPro" id="IPR000794">
    <property type="entry name" value="Beta-ketoacyl_synthase"/>
</dbReference>
<dbReference type="Proteomes" id="UP000593567">
    <property type="component" value="Unassembled WGS sequence"/>
</dbReference>
<dbReference type="PANTHER" id="PTHR11712">
    <property type="entry name" value="POLYKETIDE SYNTHASE-RELATED"/>
    <property type="match status" value="1"/>
</dbReference>
<protein>
    <recommendedName>
        <fullName evidence="8">3-oxoacyl-[acyl-carrier-protein] synthase</fullName>
    </recommendedName>
</protein>
<keyword evidence="4" id="KW-0276">Fatty acid metabolism</keyword>
<dbReference type="PIRSF" id="PIRSF000447">
    <property type="entry name" value="KAS_II"/>
    <property type="match status" value="1"/>
</dbReference>
<evidence type="ECO:0000256" key="6">
    <source>
        <dbReference type="ARBA" id="ARBA00023160"/>
    </source>
</evidence>
<dbReference type="SUPFAM" id="SSF53901">
    <property type="entry name" value="Thiolase-like"/>
    <property type="match status" value="2"/>
</dbReference>
<comment type="caution">
    <text evidence="12">The sequence shown here is derived from an EMBL/GenBank/DDBJ whole genome shotgun (WGS) entry which is preliminary data.</text>
</comment>
<evidence type="ECO:0000256" key="5">
    <source>
        <dbReference type="ARBA" id="ARBA00023098"/>
    </source>
</evidence>
<dbReference type="CDD" id="cd00834">
    <property type="entry name" value="KAS_I_II"/>
    <property type="match status" value="1"/>
</dbReference>
<evidence type="ECO:0000256" key="1">
    <source>
        <dbReference type="ARBA" id="ARBA00008467"/>
    </source>
</evidence>
<evidence type="ECO:0000256" key="2">
    <source>
        <dbReference type="ARBA" id="ARBA00022516"/>
    </source>
</evidence>
<dbReference type="PROSITE" id="PS51257">
    <property type="entry name" value="PROKAR_LIPOPROTEIN"/>
    <property type="match status" value="1"/>
</dbReference>
<dbReference type="Pfam" id="PF00109">
    <property type="entry name" value="ketoacyl-synt"/>
    <property type="match status" value="1"/>
</dbReference>
<evidence type="ECO:0000256" key="3">
    <source>
        <dbReference type="ARBA" id="ARBA00022679"/>
    </source>
</evidence>
<dbReference type="GO" id="GO:0005739">
    <property type="term" value="C:mitochondrion"/>
    <property type="evidence" value="ECO:0007669"/>
    <property type="project" value="TreeGrafter"/>
</dbReference>
<keyword evidence="7" id="KW-0012">Acyltransferase</keyword>
<proteinExistence type="inferred from homology"/>
<organism evidence="12 13">
    <name type="scientific">Bugula neritina</name>
    <name type="common">Brown bryozoan</name>
    <name type="synonym">Sertularia neritina</name>
    <dbReference type="NCBI Taxonomy" id="10212"/>
    <lineage>
        <taxon>Eukaryota</taxon>
        <taxon>Metazoa</taxon>
        <taxon>Spiralia</taxon>
        <taxon>Lophotrochozoa</taxon>
        <taxon>Bryozoa</taxon>
        <taxon>Gymnolaemata</taxon>
        <taxon>Cheilostomatida</taxon>
        <taxon>Flustrina</taxon>
        <taxon>Buguloidea</taxon>
        <taxon>Bugulidae</taxon>
        <taxon>Bugula</taxon>
    </lineage>
</organism>
<accession>A0A7J7JQU0</accession>
<dbReference type="Pfam" id="PF02801">
    <property type="entry name" value="Ketoacyl-synt_C"/>
    <property type="match status" value="1"/>
</dbReference>
<keyword evidence="6 8" id="KW-0275">Fatty acid biosynthesis</keyword>
<dbReference type="InterPro" id="IPR014031">
    <property type="entry name" value="Ketoacyl_synth_C"/>
</dbReference>
<dbReference type="PROSITE" id="PS52004">
    <property type="entry name" value="KS3_2"/>
    <property type="match status" value="1"/>
</dbReference>
<dbReference type="GO" id="GO:0004315">
    <property type="term" value="F:3-oxoacyl-[acyl-carrier-protein] synthase activity"/>
    <property type="evidence" value="ECO:0007669"/>
    <property type="project" value="TreeGrafter"/>
</dbReference>
<evidence type="ECO:0000256" key="8">
    <source>
        <dbReference type="PIRNR" id="PIRNR000447"/>
    </source>
</evidence>
<reference evidence="12" key="1">
    <citation type="submission" date="2020-06" db="EMBL/GenBank/DDBJ databases">
        <title>Draft genome of Bugula neritina, a colonial animal packing powerful symbionts and potential medicines.</title>
        <authorList>
            <person name="Rayko M."/>
        </authorList>
    </citation>
    <scope>NUCLEOTIDE SEQUENCE [LARGE SCALE GENOMIC DNA]</scope>
    <source>
        <strain evidence="12">Kwan_BN1</strain>
    </source>
</reference>
<name>A0A7J7JQU0_BUGNE</name>
<dbReference type="SMART" id="SM00825">
    <property type="entry name" value="PKS_KS"/>
    <property type="match status" value="1"/>
</dbReference>